<dbReference type="Proteomes" id="UP000637578">
    <property type="component" value="Unassembled WGS sequence"/>
</dbReference>
<sequence>MGRRITVEFTELQARVIVRALQFGLRVAHRFPGGLTEAERTALIKASSKVSTALFYDRRHPHSPASGPAVSVPPRTPAAGPGSPTTKRAVRRQR</sequence>
<organism evidence="2 3">
    <name type="scientific">Longimycelium tulufanense</name>
    <dbReference type="NCBI Taxonomy" id="907463"/>
    <lineage>
        <taxon>Bacteria</taxon>
        <taxon>Bacillati</taxon>
        <taxon>Actinomycetota</taxon>
        <taxon>Actinomycetes</taxon>
        <taxon>Pseudonocardiales</taxon>
        <taxon>Pseudonocardiaceae</taxon>
        <taxon>Longimycelium</taxon>
    </lineage>
</organism>
<feature type="region of interest" description="Disordered" evidence="1">
    <location>
        <begin position="56"/>
        <end position="94"/>
    </location>
</feature>
<name>A0A8J3C9M5_9PSEU</name>
<gene>
    <name evidence="2" type="ORF">GCM10012275_02460</name>
</gene>
<reference evidence="2" key="1">
    <citation type="journal article" date="2014" name="Int. J. Syst. Evol. Microbiol.">
        <title>Complete genome sequence of Corynebacterium casei LMG S-19264T (=DSM 44701T), isolated from a smear-ripened cheese.</title>
        <authorList>
            <consortium name="US DOE Joint Genome Institute (JGI-PGF)"/>
            <person name="Walter F."/>
            <person name="Albersmeier A."/>
            <person name="Kalinowski J."/>
            <person name="Ruckert C."/>
        </authorList>
    </citation>
    <scope>NUCLEOTIDE SEQUENCE</scope>
    <source>
        <strain evidence="2">CGMCC 4.5737</strain>
    </source>
</reference>
<dbReference type="AlphaFoldDB" id="A0A8J3C9M5"/>
<dbReference type="EMBL" id="BMMK01000001">
    <property type="protein sequence ID" value="GGM34693.1"/>
    <property type="molecule type" value="Genomic_DNA"/>
</dbReference>
<evidence type="ECO:0000313" key="3">
    <source>
        <dbReference type="Proteomes" id="UP000637578"/>
    </source>
</evidence>
<evidence type="ECO:0000256" key="1">
    <source>
        <dbReference type="SAM" id="MobiDB-lite"/>
    </source>
</evidence>
<accession>A0A8J3C9M5</accession>
<dbReference type="RefSeq" id="WP_189052911.1">
    <property type="nucleotide sequence ID" value="NZ_BMMK01000001.1"/>
</dbReference>
<feature type="compositionally biased region" description="Low complexity" evidence="1">
    <location>
        <begin position="63"/>
        <end position="73"/>
    </location>
</feature>
<protein>
    <submittedName>
        <fullName evidence="2">Uncharacterized protein</fullName>
    </submittedName>
</protein>
<proteinExistence type="predicted"/>
<comment type="caution">
    <text evidence="2">The sequence shown here is derived from an EMBL/GenBank/DDBJ whole genome shotgun (WGS) entry which is preliminary data.</text>
</comment>
<keyword evidence="3" id="KW-1185">Reference proteome</keyword>
<reference evidence="2" key="2">
    <citation type="submission" date="2020-09" db="EMBL/GenBank/DDBJ databases">
        <authorList>
            <person name="Sun Q."/>
            <person name="Zhou Y."/>
        </authorList>
    </citation>
    <scope>NUCLEOTIDE SEQUENCE</scope>
    <source>
        <strain evidence="2">CGMCC 4.5737</strain>
    </source>
</reference>
<evidence type="ECO:0000313" key="2">
    <source>
        <dbReference type="EMBL" id="GGM34693.1"/>
    </source>
</evidence>